<gene>
    <name evidence="2" type="primary">LOC142168115</name>
</gene>
<sequence length="166" mass="19137">MGSLAFTPAVERPLAMDVKALDNILVKLIEECLCTTQSRPKSYANRKVHDMAFLEDGKVLPRVSPMKGMMRFLRRSSRVLSILVLFDVLELVREVSYKLALPPSLSGVHLRFHVYMLRKYYEDHSYVLDFSSVRLDENLAYEEESVAILNRQGRKLRSKYIGLVKV</sequence>
<organism evidence="1 2">
    <name type="scientific">Nicotiana tabacum</name>
    <name type="common">Common tobacco</name>
    <dbReference type="NCBI Taxonomy" id="4097"/>
    <lineage>
        <taxon>Eukaryota</taxon>
        <taxon>Viridiplantae</taxon>
        <taxon>Streptophyta</taxon>
        <taxon>Embryophyta</taxon>
        <taxon>Tracheophyta</taxon>
        <taxon>Spermatophyta</taxon>
        <taxon>Magnoliopsida</taxon>
        <taxon>eudicotyledons</taxon>
        <taxon>Gunneridae</taxon>
        <taxon>Pentapetalae</taxon>
        <taxon>asterids</taxon>
        <taxon>lamiids</taxon>
        <taxon>Solanales</taxon>
        <taxon>Solanaceae</taxon>
        <taxon>Nicotianoideae</taxon>
        <taxon>Nicotianeae</taxon>
        <taxon>Nicotiana</taxon>
    </lineage>
</organism>
<evidence type="ECO:0000313" key="1">
    <source>
        <dbReference type="Proteomes" id="UP000790787"/>
    </source>
</evidence>
<evidence type="ECO:0000313" key="2">
    <source>
        <dbReference type="RefSeq" id="XP_075084876.1"/>
    </source>
</evidence>
<keyword evidence="1" id="KW-1185">Reference proteome</keyword>
<protein>
    <submittedName>
        <fullName evidence="2">Uncharacterized protein LOC142168115</fullName>
    </submittedName>
</protein>
<reference evidence="2" key="2">
    <citation type="submission" date="2025-08" db="UniProtKB">
        <authorList>
            <consortium name="RefSeq"/>
        </authorList>
    </citation>
    <scope>IDENTIFICATION</scope>
    <source>
        <tissue evidence="2">Leaf</tissue>
    </source>
</reference>
<name>A0AC58SIS3_TOBAC</name>
<accession>A0AC58SIS3</accession>
<dbReference type="RefSeq" id="XP_075084876.1">
    <property type="nucleotide sequence ID" value="XM_075228775.1"/>
</dbReference>
<dbReference type="Proteomes" id="UP000790787">
    <property type="component" value="Chromosome 13"/>
</dbReference>
<reference evidence="1" key="1">
    <citation type="journal article" date="2014" name="Nat. Commun.">
        <title>The tobacco genome sequence and its comparison with those of tomato and potato.</title>
        <authorList>
            <person name="Sierro N."/>
            <person name="Battey J.N."/>
            <person name="Ouadi S."/>
            <person name="Bakaher N."/>
            <person name="Bovet L."/>
            <person name="Willig A."/>
            <person name="Goepfert S."/>
            <person name="Peitsch M.C."/>
            <person name="Ivanov N.V."/>
        </authorList>
    </citation>
    <scope>NUCLEOTIDE SEQUENCE [LARGE SCALE GENOMIC DNA]</scope>
</reference>
<proteinExistence type="predicted"/>